<accession>A0A1I3PQT9</accession>
<dbReference type="EMBL" id="FORR01000006">
    <property type="protein sequence ID" value="SFJ23835.1"/>
    <property type="molecule type" value="Genomic_DNA"/>
</dbReference>
<dbReference type="Proteomes" id="UP000199545">
    <property type="component" value="Unassembled WGS sequence"/>
</dbReference>
<dbReference type="STRING" id="46223.SAMN05421852_10677"/>
<gene>
    <name evidence="4" type="ORF">SAMN05421852_10677</name>
</gene>
<evidence type="ECO:0000313" key="4">
    <source>
        <dbReference type="EMBL" id="SFJ23835.1"/>
    </source>
</evidence>
<feature type="domain" description="SHSP" evidence="3">
    <location>
        <begin position="35"/>
        <end position="147"/>
    </location>
</feature>
<keyword evidence="5" id="KW-1185">Reference proteome</keyword>
<reference evidence="4 5" key="1">
    <citation type="submission" date="2016-10" db="EMBL/GenBank/DDBJ databases">
        <authorList>
            <person name="de Groot N.N."/>
        </authorList>
    </citation>
    <scope>NUCLEOTIDE SEQUENCE [LARGE SCALE GENOMIC DNA]</scope>
    <source>
        <strain evidence="4 5">DSM 44778</strain>
    </source>
</reference>
<comment type="similarity">
    <text evidence="1 2">Belongs to the small heat shock protein (HSP20) family.</text>
</comment>
<organism evidence="4 5">
    <name type="scientific">Thermoflavimicrobium dichotomicum</name>
    <dbReference type="NCBI Taxonomy" id="46223"/>
    <lineage>
        <taxon>Bacteria</taxon>
        <taxon>Bacillati</taxon>
        <taxon>Bacillota</taxon>
        <taxon>Bacilli</taxon>
        <taxon>Bacillales</taxon>
        <taxon>Thermoactinomycetaceae</taxon>
        <taxon>Thermoflavimicrobium</taxon>
    </lineage>
</organism>
<evidence type="ECO:0000259" key="3">
    <source>
        <dbReference type="PROSITE" id="PS01031"/>
    </source>
</evidence>
<dbReference type="InterPro" id="IPR002068">
    <property type="entry name" value="A-crystallin/Hsp20_dom"/>
</dbReference>
<evidence type="ECO:0000256" key="2">
    <source>
        <dbReference type="RuleBase" id="RU003616"/>
    </source>
</evidence>
<name>A0A1I3PQT9_9BACL</name>
<dbReference type="AlphaFoldDB" id="A0A1I3PQT9"/>
<dbReference type="Gene3D" id="2.60.40.790">
    <property type="match status" value="1"/>
</dbReference>
<dbReference type="SUPFAM" id="SSF49764">
    <property type="entry name" value="HSP20-like chaperones"/>
    <property type="match status" value="1"/>
</dbReference>
<dbReference type="PROSITE" id="PS01031">
    <property type="entry name" value="SHSP"/>
    <property type="match status" value="1"/>
</dbReference>
<proteinExistence type="inferred from homology"/>
<evidence type="ECO:0000256" key="1">
    <source>
        <dbReference type="PROSITE-ProRule" id="PRU00285"/>
    </source>
</evidence>
<dbReference type="RefSeq" id="WP_175482363.1">
    <property type="nucleotide sequence ID" value="NZ_FORR01000006.1"/>
</dbReference>
<dbReference type="InterPro" id="IPR031107">
    <property type="entry name" value="Small_HSP"/>
</dbReference>
<evidence type="ECO:0000313" key="5">
    <source>
        <dbReference type="Proteomes" id="UP000199545"/>
    </source>
</evidence>
<dbReference type="PANTHER" id="PTHR11527">
    <property type="entry name" value="HEAT-SHOCK PROTEIN 20 FAMILY MEMBER"/>
    <property type="match status" value="1"/>
</dbReference>
<protein>
    <submittedName>
        <fullName evidence="4">HSP20 family protein</fullName>
    </submittedName>
</protein>
<sequence length="151" mass="18081">MHFLSRHDHHSYPLRHLRDEMNRIFQHYLDDPFFRDQTTLIPPINLREEANRYVVEAELPGLSAKDVQIEIHDNILTIRGEKRIEEKKEEDRMHVVESRYGSFQRSITLPPNSNTDMITAEHKRGILYIHIPKDQTHPPRKIEVKDKDRDQ</sequence>
<dbReference type="Pfam" id="PF00011">
    <property type="entry name" value="HSP20"/>
    <property type="match status" value="1"/>
</dbReference>
<dbReference type="InterPro" id="IPR008978">
    <property type="entry name" value="HSP20-like_chaperone"/>
</dbReference>
<dbReference type="CDD" id="cd06464">
    <property type="entry name" value="ACD_sHsps-like"/>
    <property type="match status" value="1"/>
</dbReference>